<dbReference type="Proteomes" id="UP001367676">
    <property type="component" value="Unassembled WGS sequence"/>
</dbReference>
<dbReference type="EMBL" id="JBBCAQ010000004">
    <property type="protein sequence ID" value="KAK7604284.1"/>
    <property type="molecule type" value="Genomic_DNA"/>
</dbReference>
<evidence type="ECO:0000313" key="3">
    <source>
        <dbReference type="Proteomes" id="UP001367676"/>
    </source>
</evidence>
<organism evidence="2 3">
    <name type="scientific">Parthenolecanium corni</name>
    <dbReference type="NCBI Taxonomy" id="536013"/>
    <lineage>
        <taxon>Eukaryota</taxon>
        <taxon>Metazoa</taxon>
        <taxon>Ecdysozoa</taxon>
        <taxon>Arthropoda</taxon>
        <taxon>Hexapoda</taxon>
        <taxon>Insecta</taxon>
        <taxon>Pterygota</taxon>
        <taxon>Neoptera</taxon>
        <taxon>Paraneoptera</taxon>
        <taxon>Hemiptera</taxon>
        <taxon>Sternorrhyncha</taxon>
        <taxon>Coccoidea</taxon>
        <taxon>Coccidae</taxon>
        <taxon>Parthenolecanium</taxon>
    </lineage>
</organism>
<dbReference type="AlphaFoldDB" id="A0AAN9TS70"/>
<feature type="signal peptide" evidence="1">
    <location>
        <begin position="1"/>
        <end position="23"/>
    </location>
</feature>
<accession>A0AAN9TS70</accession>
<keyword evidence="1" id="KW-0732">Signal</keyword>
<evidence type="ECO:0000313" key="2">
    <source>
        <dbReference type="EMBL" id="KAK7604284.1"/>
    </source>
</evidence>
<reference evidence="2 3" key="1">
    <citation type="submission" date="2024-03" db="EMBL/GenBank/DDBJ databases">
        <title>Adaptation during the transition from Ophiocordyceps entomopathogen to insect associate is accompanied by gene loss and intensified selection.</title>
        <authorList>
            <person name="Ward C.M."/>
            <person name="Onetto C.A."/>
            <person name="Borneman A.R."/>
        </authorList>
    </citation>
    <scope>NUCLEOTIDE SEQUENCE [LARGE SCALE GENOMIC DNA]</scope>
    <source>
        <strain evidence="2">AWRI1</strain>
        <tissue evidence="2">Single Adult Female</tissue>
    </source>
</reference>
<gene>
    <name evidence="2" type="ORF">V9T40_004557</name>
</gene>
<evidence type="ECO:0000256" key="1">
    <source>
        <dbReference type="SAM" id="SignalP"/>
    </source>
</evidence>
<protein>
    <submittedName>
        <fullName evidence="2">Uncharacterized protein</fullName>
    </submittedName>
</protein>
<feature type="chain" id="PRO_5042925608" evidence="1">
    <location>
        <begin position="24"/>
        <end position="274"/>
    </location>
</feature>
<name>A0AAN9TS70_9HEMI</name>
<sequence length="274" mass="31205">MKTLISTCFFLLIFLLISNYVHLENASINITKTNDSGGTYFPNNYRRCSTKHEVMMITRCPPEYTDKEIIRRCDKGLSTLDEEDFSIIIPATNWRTEVHYANRYCAICHNDSSAELWELTVSFFSVQNEKQKADEEILSTLRYNTTEKKYSVNVNDEPRICSFDTLRPEKLTDSSSCRLTFVWSCPMASKESTDACPIGTGNAVCVSNYHFINAECARCNNYTHGLQTACDHFGFGEIIPIQRSSNAARTLFKIKKSPNSNSCSIPAIAKYYCR</sequence>
<keyword evidence="3" id="KW-1185">Reference proteome</keyword>
<proteinExistence type="predicted"/>
<comment type="caution">
    <text evidence="2">The sequence shown here is derived from an EMBL/GenBank/DDBJ whole genome shotgun (WGS) entry which is preliminary data.</text>
</comment>